<reference evidence="4" key="3">
    <citation type="submission" date="2014-06" db="EMBL/GenBank/DDBJ databases">
        <authorList>
            <person name="Ju J."/>
            <person name="Zhang J."/>
        </authorList>
    </citation>
    <scope>NUCLEOTIDE SEQUENCE</scope>
    <source>
        <strain evidence="4">SscI8</strain>
    </source>
</reference>
<evidence type="ECO:0000256" key="1">
    <source>
        <dbReference type="SAM" id="MobiDB-lite"/>
    </source>
</evidence>
<organism evidence="3 5">
    <name type="scientific">Sporisorium scitamineum</name>
    <dbReference type="NCBI Taxonomy" id="49012"/>
    <lineage>
        <taxon>Eukaryota</taxon>
        <taxon>Fungi</taxon>
        <taxon>Dikarya</taxon>
        <taxon>Basidiomycota</taxon>
        <taxon>Ustilaginomycotina</taxon>
        <taxon>Ustilaginomycetes</taxon>
        <taxon>Ustilaginales</taxon>
        <taxon>Ustilaginaceae</taxon>
        <taxon>Sporisorium</taxon>
    </lineage>
</organism>
<evidence type="ECO:0000313" key="5">
    <source>
        <dbReference type="Proteomes" id="UP000242770"/>
    </source>
</evidence>
<dbReference type="FunFam" id="3.30.1360.180:FF:000003">
    <property type="entry name" value="Type I phosphodiesterase/nucleotide pyrophosphatase family protein"/>
    <property type="match status" value="1"/>
</dbReference>
<dbReference type="STRING" id="49012.A0A0F7S4B0"/>
<name>A0A0F7S4B0_9BASI</name>
<dbReference type="AlphaFoldDB" id="A0A0F7S4B0"/>
<reference evidence="5" key="1">
    <citation type="submission" date="2014-06" db="EMBL/GenBank/DDBJ databases">
        <authorList>
            <person name="Berkman P.J."/>
        </authorList>
    </citation>
    <scope>NUCLEOTIDE SEQUENCE [LARGE SCALE GENOMIC DNA]</scope>
</reference>
<keyword evidence="2" id="KW-0812">Transmembrane</keyword>
<dbReference type="InterPro" id="IPR002591">
    <property type="entry name" value="Phosphodiest/P_Trfase"/>
</dbReference>
<dbReference type="PANTHER" id="PTHR10151:SF120">
    <property type="entry name" value="BIS(5'-ADENOSYL)-TRIPHOSPHATASE"/>
    <property type="match status" value="1"/>
</dbReference>
<dbReference type="Proteomes" id="UP000242770">
    <property type="component" value="Unassembled WGS sequence"/>
</dbReference>
<reference evidence="3" key="2">
    <citation type="submission" date="2014-06" db="EMBL/GenBank/DDBJ databases">
        <authorList>
            <person name="Berkman J.Paul."/>
        </authorList>
    </citation>
    <scope>NUCLEOTIDE SEQUENCE [LARGE SCALE GENOMIC DNA]</scope>
</reference>
<dbReference type="GO" id="GO:0009141">
    <property type="term" value="P:nucleoside triphosphate metabolic process"/>
    <property type="evidence" value="ECO:0007669"/>
    <property type="project" value="TreeGrafter"/>
</dbReference>
<evidence type="ECO:0000313" key="4">
    <source>
        <dbReference type="EMBL" id="CDU22876.1"/>
    </source>
</evidence>
<dbReference type="Gene3D" id="3.30.1360.180">
    <property type="match status" value="1"/>
</dbReference>
<proteinExistence type="predicted"/>
<dbReference type="InterPro" id="IPR017850">
    <property type="entry name" value="Alkaline_phosphatase_core_sf"/>
</dbReference>
<dbReference type="EMBL" id="LK056657">
    <property type="protein sequence ID" value="CDU22876.1"/>
    <property type="molecule type" value="Genomic_DNA"/>
</dbReference>
<dbReference type="GO" id="GO:0017111">
    <property type="term" value="F:ribonucleoside triphosphate phosphatase activity"/>
    <property type="evidence" value="ECO:0007669"/>
    <property type="project" value="TreeGrafter"/>
</dbReference>
<feature type="compositionally biased region" description="Polar residues" evidence="1">
    <location>
        <begin position="20"/>
        <end position="34"/>
    </location>
</feature>
<evidence type="ECO:0000256" key="2">
    <source>
        <dbReference type="SAM" id="Phobius"/>
    </source>
</evidence>
<feature type="region of interest" description="Disordered" evidence="1">
    <location>
        <begin position="1"/>
        <end position="41"/>
    </location>
</feature>
<sequence>MSSTDERPEGTRSVGRAAAPSNSSVGGNMQGSDSSEADDASTPLLQHSSTAQEPTTKRTRSFCRLFIPLLLLALLISFFHDHLPWLTPDDKATSLLPPSTLTNGTHTFSRTVILISLDGAKPSYLNTSLAPHLSSLGTSTPHSRRAQYMQPIFPTLTFPNHWSLLTGLYASSHGIVANDFTDASTGEQFYYTSPDKSWDAGWWGGEPVWATAERSGVNTAVLMWPGPPVTAAGITPRYFQKYESGPEWNLNGRLRQVLRWIDVESVEERPSLICAYVPDIDQAAHRFGPESTQAMKALKDVDAFIGSLQTQLEERALSKVVDLVIVSDHGMTTTSNSKLIYLDDLLGDSLYPKLKHRDGWPSAGLRFQGTLSEQYDFEQQALHHLSHLPKEGWTVYTRSTLPSRYHLASPAVEDRLVPVWIIPDLGWSITTHQEMRTFEHGVYAPRGNHGYDNEQMDMQAIFVATGPSFSPLAGTEGKGWNLNGFGNVEIHNLVSRILGVTERKRAPTNGTWTFWDRHLRSGL</sequence>
<dbReference type="PANTHER" id="PTHR10151">
    <property type="entry name" value="ECTONUCLEOTIDE PYROPHOSPHATASE/PHOSPHODIESTERASE"/>
    <property type="match status" value="1"/>
</dbReference>
<dbReference type="SUPFAM" id="SSF53649">
    <property type="entry name" value="Alkaline phosphatase-like"/>
    <property type="match status" value="1"/>
</dbReference>
<protein>
    <submittedName>
        <fullName evidence="4">Related to nucleotide diphosphatase</fullName>
    </submittedName>
</protein>
<accession>A0A0F7S4B0</accession>
<keyword evidence="5" id="KW-1185">Reference proteome</keyword>
<keyword evidence="2" id="KW-1133">Transmembrane helix</keyword>
<dbReference type="Pfam" id="PF01663">
    <property type="entry name" value="Phosphodiest"/>
    <property type="match status" value="1"/>
</dbReference>
<gene>
    <name evidence="3" type="primary">SSCI76120.1</name>
    <name evidence="4" type="ORF">SPSC_01506</name>
</gene>
<feature type="transmembrane region" description="Helical" evidence="2">
    <location>
        <begin position="62"/>
        <end position="80"/>
    </location>
</feature>
<keyword evidence="2" id="KW-0472">Membrane</keyword>
<dbReference type="OrthoDB" id="415411at2759"/>
<evidence type="ECO:0000313" key="3">
    <source>
        <dbReference type="EMBL" id="CDS01832.1"/>
    </source>
</evidence>
<dbReference type="EMBL" id="CCFA01004633">
    <property type="protein sequence ID" value="CDS01832.1"/>
    <property type="molecule type" value="Genomic_DNA"/>
</dbReference>
<dbReference type="Gene3D" id="3.40.720.10">
    <property type="entry name" value="Alkaline Phosphatase, subunit A"/>
    <property type="match status" value="1"/>
</dbReference>
<dbReference type="GO" id="GO:0047429">
    <property type="term" value="F:nucleoside triphosphate diphosphatase activity"/>
    <property type="evidence" value="ECO:0007669"/>
    <property type="project" value="TreeGrafter"/>
</dbReference>
<dbReference type="CDD" id="cd16018">
    <property type="entry name" value="Enpp"/>
    <property type="match status" value="1"/>
</dbReference>
<feature type="compositionally biased region" description="Basic and acidic residues" evidence="1">
    <location>
        <begin position="1"/>
        <end position="10"/>
    </location>
</feature>